<organism evidence="2 3">
    <name type="scientific">Culex pipiens pipiens</name>
    <name type="common">Northern house mosquito</name>
    <dbReference type="NCBI Taxonomy" id="38569"/>
    <lineage>
        <taxon>Eukaryota</taxon>
        <taxon>Metazoa</taxon>
        <taxon>Ecdysozoa</taxon>
        <taxon>Arthropoda</taxon>
        <taxon>Hexapoda</taxon>
        <taxon>Insecta</taxon>
        <taxon>Pterygota</taxon>
        <taxon>Neoptera</taxon>
        <taxon>Endopterygota</taxon>
        <taxon>Diptera</taxon>
        <taxon>Nematocera</taxon>
        <taxon>Culicoidea</taxon>
        <taxon>Culicidae</taxon>
        <taxon>Culicinae</taxon>
        <taxon>Culicini</taxon>
        <taxon>Culex</taxon>
        <taxon>Culex</taxon>
    </lineage>
</organism>
<name>A0ABD1DHN0_CULPP</name>
<evidence type="ECO:0000256" key="1">
    <source>
        <dbReference type="SAM" id="MobiDB-lite"/>
    </source>
</evidence>
<gene>
    <name evidence="2" type="ORF">pipiens_008393</name>
</gene>
<dbReference type="AlphaFoldDB" id="A0ABD1DHN0"/>
<evidence type="ECO:0000313" key="3">
    <source>
        <dbReference type="Proteomes" id="UP001562425"/>
    </source>
</evidence>
<keyword evidence="3" id="KW-1185">Reference proteome</keyword>
<accession>A0ABD1DHN0</accession>
<feature type="region of interest" description="Disordered" evidence="1">
    <location>
        <begin position="59"/>
        <end position="81"/>
    </location>
</feature>
<evidence type="ECO:0000313" key="2">
    <source>
        <dbReference type="EMBL" id="KAL1399207.1"/>
    </source>
</evidence>
<sequence length="179" mass="19663">MFLKANEPVQCWSTGQGMVSLEELEHVLGKLPLRKLENVTNSERAGSRTTLFGAASIGRSNVPLEEQENETRTPLHRAAPSERGNVPLKELNHVPGMFRCGSWRSCNTRISNPAQPRPRLPGRRILLSGLALNAAVGATLLQLIMWHLVEEEVDIELVGVPTMGIILEQEDDGGNDTLP</sequence>
<proteinExistence type="predicted"/>
<reference evidence="2 3" key="1">
    <citation type="submission" date="2024-05" db="EMBL/GenBank/DDBJ databases">
        <title>Culex pipiens pipiens assembly and annotation.</title>
        <authorList>
            <person name="Alout H."/>
            <person name="Durand T."/>
        </authorList>
    </citation>
    <scope>NUCLEOTIDE SEQUENCE [LARGE SCALE GENOMIC DNA]</scope>
    <source>
        <strain evidence="2">HA-2024</strain>
        <tissue evidence="2">Whole body</tissue>
    </source>
</reference>
<comment type="caution">
    <text evidence="2">The sequence shown here is derived from an EMBL/GenBank/DDBJ whole genome shotgun (WGS) entry which is preliminary data.</text>
</comment>
<dbReference type="Proteomes" id="UP001562425">
    <property type="component" value="Unassembled WGS sequence"/>
</dbReference>
<protein>
    <submittedName>
        <fullName evidence="2">Uncharacterized protein</fullName>
    </submittedName>
</protein>
<dbReference type="EMBL" id="JBEHCU010005625">
    <property type="protein sequence ID" value="KAL1399207.1"/>
    <property type="molecule type" value="Genomic_DNA"/>
</dbReference>